<dbReference type="InterPro" id="IPR003439">
    <property type="entry name" value="ABC_transporter-like_ATP-bd"/>
</dbReference>
<dbReference type="CDD" id="cd03257">
    <property type="entry name" value="ABC_NikE_OppD_transporters"/>
    <property type="match status" value="1"/>
</dbReference>
<comment type="similarity">
    <text evidence="1">Belongs to the ABC transporter superfamily.</text>
</comment>
<dbReference type="InterPro" id="IPR003593">
    <property type="entry name" value="AAA+_ATPase"/>
</dbReference>
<dbReference type="InterPro" id="IPR027417">
    <property type="entry name" value="P-loop_NTPase"/>
</dbReference>
<dbReference type="GO" id="GO:0005524">
    <property type="term" value="F:ATP binding"/>
    <property type="evidence" value="ECO:0007669"/>
    <property type="project" value="UniProtKB-KW"/>
</dbReference>
<dbReference type="InterPro" id="IPR013563">
    <property type="entry name" value="Oligopep_ABC_C"/>
</dbReference>
<sequence>MTAAPVVDVHELRKVYRTGTSGPLGPRRNEFVAVAGATFQVAAGECLGIVGESGSGKSTTARMLAGLERPTAGTISVLGTDRSRPARRAAERHLRGGQLQMVFQDPYTSLDPRQTARDTIDETLRLHTRLSRAERADRVSEIAASVGLDQRQAHALPAGLSGGQRQRVAIARALAADPRVIVLDEAVSALDVSIQAQILNLLADIRDATGVAYLFITHDLAVVRHMADRVLVLKEGHIVEQGPTAKVLDHPEHPYTQRLRESVPARGTP</sequence>
<comment type="caution">
    <text evidence="7">The sequence shown here is derived from an EMBL/GenBank/DDBJ whole genome shotgun (WGS) entry which is preliminary data.</text>
</comment>
<evidence type="ECO:0000313" key="7">
    <source>
        <dbReference type="EMBL" id="MCM2389250.1"/>
    </source>
</evidence>
<feature type="region of interest" description="Disordered" evidence="5">
    <location>
        <begin position="250"/>
        <end position="269"/>
    </location>
</feature>
<evidence type="ECO:0000256" key="3">
    <source>
        <dbReference type="ARBA" id="ARBA00022741"/>
    </source>
</evidence>
<dbReference type="SMART" id="SM00382">
    <property type="entry name" value="AAA"/>
    <property type="match status" value="1"/>
</dbReference>
<organism evidence="7 8">
    <name type="scientific">Streptomyces albipurpureus</name>
    <dbReference type="NCBI Taxonomy" id="2897419"/>
    <lineage>
        <taxon>Bacteria</taxon>
        <taxon>Bacillati</taxon>
        <taxon>Actinomycetota</taxon>
        <taxon>Actinomycetes</taxon>
        <taxon>Kitasatosporales</taxon>
        <taxon>Streptomycetaceae</taxon>
        <taxon>Streptomyces</taxon>
    </lineage>
</organism>
<proteinExistence type="inferred from homology"/>
<dbReference type="PROSITE" id="PS00211">
    <property type="entry name" value="ABC_TRANSPORTER_1"/>
    <property type="match status" value="1"/>
</dbReference>
<keyword evidence="3" id="KW-0547">Nucleotide-binding</keyword>
<reference evidence="7" key="1">
    <citation type="submission" date="2022-06" db="EMBL/GenBank/DDBJ databases">
        <title>Genome public.</title>
        <authorList>
            <person name="Sun Q."/>
        </authorList>
    </citation>
    <scope>NUCLEOTIDE SEQUENCE</scope>
    <source>
        <strain evidence="7">CWNU-1</strain>
    </source>
</reference>
<evidence type="ECO:0000256" key="2">
    <source>
        <dbReference type="ARBA" id="ARBA00022448"/>
    </source>
</evidence>
<evidence type="ECO:0000256" key="5">
    <source>
        <dbReference type="SAM" id="MobiDB-lite"/>
    </source>
</evidence>
<dbReference type="Gene3D" id="3.40.50.300">
    <property type="entry name" value="P-loop containing nucleotide triphosphate hydrolases"/>
    <property type="match status" value="1"/>
</dbReference>
<protein>
    <submittedName>
        <fullName evidence="7">ATP-binding cassette domain-containing protein</fullName>
    </submittedName>
</protein>
<feature type="compositionally biased region" description="Basic and acidic residues" evidence="5">
    <location>
        <begin position="250"/>
        <end position="263"/>
    </location>
</feature>
<dbReference type="InterPro" id="IPR017871">
    <property type="entry name" value="ABC_transporter-like_CS"/>
</dbReference>
<dbReference type="RefSeq" id="WP_250919586.1">
    <property type="nucleotide sequence ID" value="NZ_JAMQAW010000010.1"/>
</dbReference>
<evidence type="ECO:0000256" key="4">
    <source>
        <dbReference type="ARBA" id="ARBA00022840"/>
    </source>
</evidence>
<dbReference type="SUPFAM" id="SSF52540">
    <property type="entry name" value="P-loop containing nucleoside triphosphate hydrolases"/>
    <property type="match status" value="1"/>
</dbReference>
<keyword evidence="2" id="KW-0813">Transport</keyword>
<dbReference type="PROSITE" id="PS50893">
    <property type="entry name" value="ABC_TRANSPORTER_2"/>
    <property type="match status" value="1"/>
</dbReference>
<dbReference type="InterPro" id="IPR050319">
    <property type="entry name" value="ABC_transp_ATP-bind"/>
</dbReference>
<gene>
    <name evidence="7" type="ORF">NBG84_13245</name>
</gene>
<dbReference type="Pfam" id="PF08352">
    <property type="entry name" value="oligo_HPY"/>
    <property type="match status" value="1"/>
</dbReference>
<dbReference type="Pfam" id="PF00005">
    <property type="entry name" value="ABC_tran"/>
    <property type="match status" value="1"/>
</dbReference>
<dbReference type="Proteomes" id="UP001431429">
    <property type="component" value="Unassembled WGS sequence"/>
</dbReference>
<evidence type="ECO:0000256" key="1">
    <source>
        <dbReference type="ARBA" id="ARBA00005417"/>
    </source>
</evidence>
<evidence type="ECO:0000259" key="6">
    <source>
        <dbReference type="PROSITE" id="PS50893"/>
    </source>
</evidence>
<dbReference type="PANTHER" id="PTHR43776:SF7">
    <property type="entry name" value="D,D-DIPEPTIDE TRANSPORT ATP-BINDING PROTEIN DDPF-RELATED"/>
    <property type="match status" value="1"/>
</dbReference>
<feature type="domain" description="ABC transporter" evidence="6">
    <location>
        <begin position="7"/>
        <end position="260"/>
    </location>
</feature>
<dbReference type="EMBL" id="JAMQAW010000010">
    <property type="protein sequence ID" value="MCM2389250.1"/>
    <property type="molecule type" value="Genomic_DNA"/>
</dbReference>
<name>A0ABT0ULB2_9ACTN</name>
<evidence type="ECO:0000313" key="8">
    <source>
        <dbReference type="Proteomes" id="UP001431429"/>
    </source>
</evidence>
<keyword evidence="4 7" id="KW-0067">ATP-binding</keyword>
<keyword evidence="8" id="KW-1185">Reference proteome</keyword>
<dbReference type="PANTHER" id="PTHR43776">
    <property type="entry name" value="TRANSPORT ATP-BINDING PROTEIN"/>
    <property type="match status" value="1"/>
</dbReference>
<accession>A0ABT0ULB2</accession>